<comment type="caution">
    <text evidence="1">The sequence shown here is derived from an EMBL/GenBank/DDBJ whole genome shotgun (WGS) entry which is preliminary data.</text>
</comment>
<keyword evidence="2" id="KW-1185">Reference proteome</keyword>
<dbReference type="Proteomes" id="UP001055072">
    <property type="component" value="Unassembled WGS sequence"/>
</dbReference>
<gene>
    <name evidence="1" type="ORF">BDY19DRAFT_886378</name>
</gene>
<evidence type="ECO:0000313" key="1">
    <source>
        <dbReference type="EMBL" id="KAI0091121.1"/>
    </source>
</evidence>
<dbReference type="EMBL" id="MU274906">
    <property type="protein sequence ID" value="KAI0091121.1"/>
    <property type="molecule type" value="Genomic_DNA"/>
</dbReference>
<accession>A0ACB8UAC5</accession>
<name>A0ACB8UAC5_9APHY</name>
<organism evidence="1 2">
    <name type="scientific">Irpex rosettiformis</name>
    <dbReference type="NCBI Taxonomy" id="378272"/>
    <lineage>
        <taxon>Eukaryota</taxon>
        <taxon>Fungi</taxon>
        <taxon>Dikarya</taxon>
        <taxon>Basidiomycota</taxon>
        <taxon>Agaricomycotina</taxon>
        <taxon>Agaricomycetes</taxon>
        <taxon>Polyporales</taxon>
        <taxon>Irpicaceae</taxon>
        <taxon>Irpex</taxon>
    </lineage>
</organism>
<reference evidence="1" key="1">
    <citation type="journal article" date="2021" name="Environ. Microbiol.">
        <title>Gene family expansions and transcriptome signatures uncover fungal adaptations to wood decay.</title>
        <authorList>
            <person name="Hage H."/>
            <person name="Miyauchi S."/>
            <person name="Viragh M."/>
            <person name="Drula E."/>
            <person name="Min B."/>
            <person name="Chaduli D."/>
            <person name="Navarro D."/>
            <person name="Favel A."/>
            <person name="Norest M."/>
            <person name="Lesage-Meessen L."/>
            <person name="Balint B."/>
            <person name="Merenyi Z."/>
            <person name="de Eugenio L."/>
            <person name="Morin E."/>
            <person name="Martinez A.T."/>
            <person name="Baldrian P."/>
            <person name="Stursova M."/>
            <person name="Martinez M.J."/>
            <person name="Novotny C."/>
            <person name="Magnuson J.K."/>
            <person name="Spatafora J.W."/>
            <person name="Maurice S."/>
            <person name="Pangilinan J."/>
            <person name="Andreopoulos W."/>
            <person name="LaButti K."/>
            <person name="Hundley H."/>
            <person name="Na H."/>
            <person name="Kuo A."/>
            <person name="Barry K."/>
            <person name="Lipzen A."/>
            <person name="Henrissat B."/>
            <person name="Riley R."/>
            <person name="Ahrendt S."/>
            <person name="Nagy L.G."/>
            <person name="Grigoriev I.V."/>
            <person name="Martin F."/>
            <person name="Rosso M.N."/>
        </authorList>
    </citation>
    <scope>NUCLEOTIDE SEQUENCE</scope>
    <source>
        <strain evidence="1">CBS 384.51</strain>
    </source>
</reference>
<evidence type="ECO:0000313" key="2">
    <source>
        <dbReference type="Proteomes" id="UP001055072"/>
    </source>
</evidence>
<sequence>MASESHVAVIQPEELFTEVLEKIKAAELTWGDFVDWISDPHSSCPATNRYDGFFCNPIQVRRVLDHWVSWQNCGSGRALLQDWALEHITERVTREGDMVTKSNILQSRTMAFDSSFVLRFDLHELCTQLSEMCPTVTSVLHSFCTTPTQERKMNDKVRTRKEQRVGTAMLTLLGERSQQNSYFKHVVALYLYATGVSRQAISVLAHLGIGSSYTTIAAGNDELSTLHLVNRMKTEAGAHSTKTNTPNPPSTTKRKYTGLLSRLSLACRQAAREVATNNSVMHIYDNINWILKAIEQILGRSQSQENGTCATIFPLYNTRQEDMKTKDLLASLETASLLKLEDIVLTADEQKMHRECMVHTVLRILISFGGEHYARFKKDIDACMLRSEDQITLHKTDVFPLPTMNINEASITGNAEVMEAIFTELGEDINTAKFQENIRIVCGDQLSVANLRSVTLNRLGHDSPSQTFANIVTTPGLFHAQIHIVSGILEAHWGSAEGPQDPGSLHSHNTILCRKPIVLSSLPPYRTCRDLLFVSLYARIFRCLELVSGCASLDEYPQSVTFTQLYSHATQIIDKYATSQVVTRLRRARKAELEKAQDEQTPQGDVVFENAVLFMRDALLIREFTDAIKCGDSGRVVLCLKQFALSYRGCGRTKYAHEMLHIIHNLTHVWPKPLRRIILDNWLVNTTGHANAFLPLDLLQEHMNFWIKTIYNANGSNASWEWLEKISPCIDILRQLATHMNSTLGSKLGQKHHAPDLSKDIRKLLDSLREKNVYEVHLGRTVHQSSAEVPNVVTVGLHALAGPLREYNERFERLRKQYREKPLIGDGT</sequence>
<protein>
    <submittedName>
        <fullName evidence="1">Uncharacterized protein</fullName>
    </submittedName>
</protein>
<proteinExistence type="predicted"/>